<reference evidence="16" key="2">
    <citation type="submission" date="2018-11" db="EMBL/GenBank/DDBJ databases">
        <title>Trombidioid mite genomics.</title>
        <authorList>
            <person name="Dong X."/>
        </authorList>
    </citation>
    <scope>NUCLEOTIDE SEQUENCE</scope>
    <source>
        <strain evidence="16">UoL-WK</strain>
    </source>
</reference>
<evidence type="ECO:0000256" key="7">
    <source>
        <dbReference type="ARBA" id="ARBA00022692"/>
    </source>
</evidence>
<feature type="transmembrane region" description="Helical" evidence="15">
    <location>
        <begin position="86"/>
        <end position="105"/>
    </location>
</feature>
<sequence>MALFLSHNLLWIEWISFSASVSVLGFLVLYYSKAVPEAFQRIFKYGKLHAKLHEDAMKKFRKVELPKRRLSECIFLSVYSDGKIHVIHYVIGFSFYFGVGLSLLAEAPGFEGKGLCLFVWSSRLQNQSHAILAELRKDSKGCEVKEVKSNEYSTTDGMVVASNAYIVTFTVKCKDVIATDSLTLFADIPSLNKQLPVVKASNGEHYQVSWTEDVNKASSASYEIRVYDEERFAQFRRAQRKESKEEVKPLLTLTLNHYGTYKGPYIQTEMVAAILAIALYWFAYTNKSKLVA</sequence>
<keyword evidence="12 15" id="KW-0472">Membrane</keyword>
<keyword evidence="10" id="KW-0832">Ubl conjugation</keyword>
<keyword evidence="6" id="KW-1017">Isopeptide bond</keyword>
<evidence type="ECO:0000256" key="5">
    <source>
        <dbReference type="ARBA" id="ARBA00014387"/>
    </source>
</evidence>
<dbReference type="Proteomes" id="UP000285301">
    <property type="component" value="Unassembled WGS sequence"/>
</dbReference>
<evidence type="ECO:0000256" key="2">
    <source>
        <dbReference type="ARBA" id="ARBA00004115"/>
    </source>
</evidence>
<keyword evidence="8" id="KW-0732">Signal</keyword>
<evidence type="ECO:0000256" key="10">
    <source>
        <dbReference type="ARBA" id="ARBA00022843"/>
    </source>
</evidence>
<evidence type="ECO:0000313" key="17">
    <source>
        <dbReference type="EMBL" id="RWS02335.1"/>
    </source>
</evidence>
<dbReference type="AlphaFoldDB" id="A0A443QFP4"/>
<dbReference type="OrthoDB" id="10055808at2759"/>
<keyword evidence="9" id="KW-0256">Endoplasmic reticulum</keyword>
<evidence type="ECO:0000256" key="9">
    <source>
        <dbReference type="ARBA" id="ARBA00022824"/>
    </source>
</evidence>
<comment type="subunit">
    <text evidence="4">Heterotetramer of TRAP-alpha, TRAP-beta, TRAP-delta and TRAP-gamma.</text>
</comment>
<feature type="transmembrane region" description="Helical" evidence="15">
    <location>
        <begin position="12"/>
        <end position="31"/>
    </location>
</feature>
<evidence type="ECO:0000256" key="8">
    <source>
        <dbReference type="ARBA" id="ARBA00022729"/>
    </source>
</evidence>
<proteinExistence type="inferred from homology"/>
<evidence type="ECO:0000256" key="11">
    <source>
        <dbReference type="ARBA" id="ARBA00022989"/>
    </source>
</evidence>
<accession>A0A443QFP4</accession>
<comment type="caution">
    <text evidence="16">The sequence shown here is derived from an EMBL/GenBank/DDBJ whole genome shotgun (WGS) entry which is preliminary data.</text>
</comment>
<dbReference type="EMBL" id="NCKU01008543">
    <property type="protein sequence ID" value="RWS01834.1"/>
    <property type="molecule type" value="Genomic_DNA"/>
</dbReference>
<keyword evidence="13" id="KW-1015">Disulfide bond</keyword>
<keyword evidence="18" id="KW-1185">Reference proteome</keyword>
<keyword evidence="7 15" id="KW-0812">Transmembrane</keyword>
<evidence type="ECO:0000256" key="13">
    <source>
        <dbReference type="ARBA" id="ARBA00023157"/>
    </source>
</evidence>
<protein>
    <recommendedName>
        <fullName evidence="5">Translocon-associated protein subunit delta</fullName>
    </recommendedName>
    <alternativeName>
        <fullName evidence="14">Signal sequence receptor subunit delta</fullName>
    </alternativeName>
</protein>
<evidence type="ECO:0000256" key="14">
    <source>
        <dbReference type="ARBA" id="ARBA00031791"/>
    </source>
</evidence>
<reference evidence="16 18" key="1">
    <citation type="journal article" date="2018" name="Gigascience">
        <title>Genomes of trombidid mites reveal novel predicted allergens and laterally-transferred genes associated with secondary metabolism.</title>
        <authorList>
            <person name="Dong X."/>
            <person name="Chaisiri K."/>
            <person name="Xia D."/>
            <person name="Armstrong S.D."/>
            <person name="Fang Y."/>
            <person name="Donnelly M.J."/>
            <person name="Kadowaki T."/>
            <person name="McGarry J.W."/>
            <person name="Darby A.C."/>
            <person name="Makepeace B.L."/>
        </authorList>
    </citation>
    <scope>NUCLEOTIDE SEQUENCE [LARGE SCALE GENOMIC DNA]</scope>
    <source>
        <strain evidence="16">UoL-WK</strain>
    </source>
</reference>
<evidence type="ECO:0000313" key="16">
    <source>
        <dbReference type="EMBL" id="RWS01834.1"/>
    </source>
</evidence>
<dbReference type="GO" id="GO:0005789">
    <property type="term" value="C:endoplasmic reticulum membrane"/>
    <property type="evidence" value="ECO:0007669"/>
    <property type="project" value="UniProtKB-SubCell"/>
</dbReference>
<gene>
    <name evidence="16" type="ORF">B4U79_03779</name>
    <name evidence="17" type="ORF">B4U79_05182</name>
</gene>
<comment type="function">
    <text evidence="1">TRAP proteins are part of a complex whose function is to bind calcium to the ER membrane and thereby regulate the retention of ER resident proteins.</text>
</comment>
<evidence type="ECO:0000256" key="1">
    <source>
        <dbReference type="ARBA" id="ARBA00002838"/>
    </source>
</evidence>
<keyword evidence="11 15" id="KW-1133">Transmembrane helix</keyword>
<dbReference type="PANTHER" id="PTHR12731:SF1">
    <property type="entry name" value="TRANSLOCON-ASSOCIATED PROTEIN SUBUNIT DELTA"/>
    <property type="match status" value="1"/>
</dbReference>
<evidence type="ECO:0000313" key="18">
    <source>
        <dbReference type="Proteomes" id="UP000285301"/>
    </source>
</evidence>
<comment type="subcellular location">
    <subcellularLocation>
        <location evidence="2">Endoplasmic reticulum membrane</location>
        <topology evidence="2">Single-pass type I membrane protein</topology>
    </subcellularLocation>
</comment>
<dbReference type="InterPro" id="IPR008855">
    <property type="entry name" value="TRAP-delta"/>
</dbReference>
<comment type="similarity">
    <text evidence="3">Belongs to the TRAP-delta family.</text>
</comment>
<dbReference type="Pfam" id="PF05404">
    <property type="entry name" value="TRAP-delta"/>
    <property type="match status" value="1"/>
</dbReference>
<feature type="transmembrane region" description="Helical" evidence="15">
    <location>
        <begin position="265"/>
        <end position="284"/>
    </location>
</feature>
<name>A0A443QFP4_9ACAR</name>
<organism evidence="16 18">
    <name type="scientific">Dinothrombium tinctorium</name>
    <dbReference type="NCBI Taxonomy" id="1965070"/>
    <lineage>
        <taxon>Eukaryota</taxon>
        <taxon>Metazoa</taxon>
        <taxon>Ecdysozoa</taxon>
        <taxon>Arthropoda</taxon>
        <taxon>Chelicerata</taxon>
        <taxon>Arachnida</taxon>
        <taxon>Acari</taxon>
        <taxon>Acariformes</taxon>
        <taxon>Trombidiformes</taxon>
        <taxon>Prostigmata</taxon>
        <taxon>Anystina</taxon>
        <taxon>Parasitengona</taxon>
        <taxon>Trombidioidea</taxon>
        <taxon>Trombidiidae</taxon>
        <taxon>Dinothrombium</taxon>
    </lineage>
</organism>
<evidence type="ECO:0000256" key="12">
    <source>
        <dbReference type="ARBA" id="ARBA00023136"/>
    </source>
</evidence>
<evidence type="ECO:0000256" key="3">
    <source>
        <dbReference type="ARBA" id="ARBA00009294"/>
    </source>
</evidence>
<dbReference type="EMBL" id="NCKU01007853">
    <property type="protein sequence ID" value="RWS02335.1"/>
    <property type="molecule type" value="Genomic_DNA"/>
</dbReference>
<dbReference type="STRING" id="1965070.A0A443QFP4"/>
<evidence type="ECO:0000256" key="6">
    <source>
        <dbReference type="ARBA" id="ARBA00022499"/>
    </source>
</evidence>
<dbReference type="PANTHER" id="PTHR12731">
    <property type="entry name" value="TRANSLOCON-ASSOCIATED PROTEIN, DELTA SUBUNIT"/>
    <property type="match status" value="1"/>
</dbReference>
<evidence type="ECO:0000256" key="15">
    <source>
        <dbReference type="SAM" id="Phobius"/>
    </source>
</evidence>
<evidence type="ECO:0000256" key="4">
    <source>
        <dbReference type="ARBA" id="ARBA00011819"/>
    </source>
</evidence>